<organism evidence="2 3">
    <name type="scientific">Saccharomonospora xinjiangensis XJ-54</name>
    <dbReference type="NCBI Taxonomy" id="882086"/>
    <lineage>
        <taxon>Bacteria</taxon>
        <taxon>Bacillati</taxon>
        <taxon>Actinomycetota</taxon>
        <taxon>Actinomycetes</taxon>
        <taxon>Pseudonocardiales</taxon>
        <taxon>Pseudonocardiaceae</taxon>
        <taxon>Saccharomonospora</taxon>
    </lineage>
</organism>
<dbReference type="EMBL" id="JH636049">
    <property type="protein sequence ID" value="EID56310.1"/>
    <property type="molecule type" value="Genomic_DNA"/>
</dbReference>
<dbReference type="InterPro" id="IPR002559">
    <property type="entry name" value="Transposase_11"/>
</dbReference>
<sequence length="136" mass="15555">MTGANSGRTARVDQRAGLPLAMAISAANVHNMNALRRLVRAIPAGRSPRGPHRRTPTRLHADKGYDYDLLRNWLRTRHITPRIARTSIESSQKLGRHRWVVERAISWLLNYRRLAQRWERKPMPADESGSNTASRT</sequence>
<gene>
    <name evidence="2" type="ORF">SacxiDRAFT_4125</name>
</gene>
<evidence type="ECO:0000259" key="1">
    <source>
        <dbReference type="Pfam" id="PF01609"/>
    </source>
</evidence>
<accession>I0V857</accession>
<dbReference type="Proteomes" id="UP000004691">
    <property type="component" value="Unassembled WGS sequence"/>
</dbReference>
<evidence type="ECO:0000313" key="2">
    <source>
        <dbReference type="EMBL" id="EID56310.1"/>
    </source>
</evidence>
<keyword evidence="3" id="KW-1185">Reference proteome</keyword>
<reference evidence="2 3" key="1">
    <citation type="submission" date="2012-01" db="EMBL/GenBank/DDBJ databases">
        <title>Improved High-Quality Draft sequence of Saccharomonospora xinjiangensis XJ-54.</title>
        <authorList>
            <consortium name="US DOE Joint Genome Institute"/>
            <person name="Lucas S."/>
            <person name="Han J."/>
            <person name="Lapidus A."/>
            <person name="Cheng J.-F."/>
            <person name="Goodwin L."/>
            <person name="Pitluck S."/>
            <person name="Peters L."/>
            <person name="Mikhailova N."/>
            <person name="Teshima H."/>
            <person name="Detter J.C."/>
            <person name="Han C."/>
            <person name="Tapia R."/>
            <person name="Land M."/>
            <person name="Hauser L."/>
            <person name="Kyrpides N."/>
            <person name="Ivanova N."/>
            <person name="Pagani I."/>
            <person name="Brambilla E.-M."/>
            <person name="Klenk H.-P."/>
            <person name="Woyke T."/>
        </authorList>
    </citation>
    <scope>NUCLEOTIDE SEQUENCE [LARGE SCALE GENOMIC DNA]</scope>
    <source>
        <strain evidence="2 3">XJ-54</strain>
    </source>
</reference>
<feature type="domain" description="Transposase IS4-like" evidence="1">
    <location>
        <begin position="10"/>
        <end position="120"/>
    </location>
</feature>
<dbReference type="Pfam" id="PF01609">
    <property type="entry name" value="DDE_Tnp_1"/>
    <property type="match status" value="1"/>
</dbReference>
<dbReference type="GO" id="GO:0003677">
    <property type="term" value="F:DNA binding"/>
    <property type="evidence" value="ECO:0007669"/>
    <property type="project" value="InterPro"/>
</dbReference>
<dbReference type="PANTHER" id="PTHR30007:SF1">
    <property type="entry name" value="BLR1914 PROTEIN"/>
    <property type="match status" value="1"/>
</dbReference>
<protein>
    <submittedName>
        <fullName evidence="2">Transposase family protein</fullName>
    </submittedName>
</protein>
<dbReference type="AlphaFoldDB" id="I0V857"/>
<dbReference type="GO" id="GO:0006313">
    <property type="term" value="P:DNA transposition"/>
    <property type="evidence" value="ECO:0007669"/>
    <property type="project" value="InterPro"/>
</dbReference>
<name>I0V857_9PSEU</name>
<evidence type="ECO:0000313" key="3">
    <source>
        <dbReference type="Proteomes" id="UP000004691"/>
    </source>
</evidence>
<proteinExistence type="predicted"/>
<dbReference type="GO" id="GO:0004803">
    <property type="term" value="F:transposase activity"/>
    <property type="evidence" value="ECO:0007669"/>
    <property type="project" value="InterPro"/>
</dbReference>
<dbReference type="eggNOG" id="COG3293">
    <property type="taxonomic scope" value="Bacteria"/>
</dbReference>
<dbReference type="HOGENOM" id="CLU_055261_1_4_11"/>
<dbReference type="STRING" id="882086.SacxiDRAFT_4125"/>
<dbReference type="PANTHER" id="PTHR30007">
    <property type="entry name" value="PHP DOMAIN PROTEIN"/>
    <property type="match status" value="1"/>
</dbReference>